<feature type="transmembrane region" description="Helical" evidence="12">
    <location>
        <begin position="128"/>
        <end position="151"/>
    </location>
</feature>
<keyword evidence="11 12" id="KW-0472">Membrane</keyword>
<evidence type="ECO:0000256" key="12">
    <source>
        <dbReference type="PIRNR" id="PIRNR006446"/>
    </source>
</evidence>
<dbReference type="PANTHER" id="PTHR30365:SF14">
    <property type="entry name" value="CYTOCHROME BD MENAQUINOL OXIDASE SUBUNIT I-RELATED"/>
    <property type="match status" value="1"/>
</dbReference>
<proteinExistence type="inferred from homology"/>
<feature type="transmembrane region" description="Helical" evidence="12">
    <location>
        <begin position="409"/>
        <end position="430"/>
    </location>
</feature>
<evidence type="ECO:0000256" key="10">
    <source>
        <dbReference type="ARBA" id="ARBA00023004"/>
    </source>
</evidence>
<keyword evidence="10 12" id="KW-0408">Iron</keyword>
<dbReference type="EMBL" id="CP041637">
    <property type="protein sequence ID" value="QDO94600.1"/>
    <property type="molecule type" value="Genomic_DNA"/>
</dbReference>
<dbReference type="KEGG" id="fop:FNB79_11700"/>
<sequence>MEDMLFYDRMQFAFTITFHYLFPQLTMGLSLLIVYFKWKFLRTHIDKYNDAAKFWMKIFALNFAMGVVTGIPMEFQFGTNWAKFSELTGGIIGQTLAMEGMFSFFLESSFLGLFLFGEKLLGHKLHFLTGFLVFLGSWASGYLIIATHSWMQYPVGYEVLENGKFVLNNFGALFSNPWLLPSYLHNQAASMVTSSFVVAAIGAFYILNNKHHEFGKLFVKTGVIFGLISSLLVAFPTGDLAAKNVVKHQPVTFAAMEGIFHTEDGGSEIVLIGQPNIREKKLDNKIAVPNILSFLTYQDWNAEIKGLDQFDPDVYPTNIPGLYYAYHIMVGLGTIFIGLMLLATLQLFRKKLYTTKWILWAIVFMLPFPYIANTTGWYTAELGRQPWLVYNLLRTSEGASPTVSSGNTLFTLLGFIGLYLLLGLLFLMLAGKIINKGPELEKHA</sequence>
<feature type="transmembrane region" description="Helical" evidence="12">
    <location>
        <begin position="217"/>
        <end position="235"/>
    </location>
</feature>
<feature type="transmembrane region" description="Helical" evidence="12">
    <location>
        <begin position="188"/>
        <end position="208"/>
    </location>
</feature>
<keyword evidence="7 12" id="KW-0479">Metal-binding</keyword>
<dbReference type="GO" id="GO:0005886">
    <property type="term" value="C:plasma membrane"/>
    <property type="evidence" value="ECO:0007669"/>
    <property type="project" value="UniProtKB-SubCell"/>
</dbReference>
<evidence type="ECO:0000256" key="2">
    <source>
        <dbReference type="ARBA" id="ARBA00009819"/>
    </source>
</evidence>
<keyword evidence="5 12" id="KW-0349">Heme</keyword>
<dbReference type="PIRSF" id="PIRSF006446">
    <property type="entry name" value="Cyt_quinol_oxidase_1"/>
    <property type="match status" value="1"/>
</dbReference>
<dbReference type="GO" id="GO:0009055">
    <property type="term" value="F:electron transfer activity"/>
    <property type="evidence" value="ECO:0007669"/>
    <property type="project" value="UniProtKB-UniRule"/>
</dbReference>
<evidence type="ECO:0000256" key="11">
    <source>
        <dbReference type="ARBA" id="ARBA00023136"/>
    </source>
</evidence>
<feature type="transmembrane region" description="Helical" evidence="12">
    <location>
        <begin position="91"/>
        <end position="116"/>
    </location>
</feature>
<keyword evidence="6 12" id="KW-0812">Transmembrane</keyword>
<evidence type="ECO:0000256" key="4">
    <source>
        <dbReference type="ARBA" id="ARBA00022475"/>
    </source>
</evidence>
<evidence type="ECO:0000313" key="14">
    <source>
        <dbReference type="Proteomes" id="UP000319209"/>
    </source>
</evidence>
<dbReference type="GO" id="GO:0016682">
    <property type="term" value="F:oxidoreductase activity, acting on diphenols and related substances as donors, oxygen as acceptor"/>
    <property type="evidence" value="ECO:0007669"/>
    <property type="project" value="TreeGrafter"/>
</dbReference>
<keyword evidence="4 12" id="KW-1003">Cell membrane</keyword>
<feature type="transmembrane region" description="Helical" evidence="12">
    <location>
        <begin position="357"/>
        <end position="380"/>
    </location>
</feature>
<dbReference type="GO" id="GO:0020037">
    <property type="term" value="F:heme binding"/>
    <property type="evidence" value="ECO:0007669"/>
    <property type="project" value="TreeGrafter"/>
</dbReference>
<comment type="subcellular location">
    <subcellularLocation>
        <location evidence="1">Cell membrane</location>
        <topology evidence="1">Multi-pass membrane protein</topology>
    </subcellularLocation>
</comment>
<evidence type="ECO:0000256" key="3">
    <source>
        <dbReference type="ARBA" id="ARBA00022448"/>
    </source>
</evidence>
<evidence type="ECO:0000256" key="7">
    <source>
        <dbReference type="ARBA" id="ARBA00022723"/>
    </source>
</evidence>
<keyword evidence="9 12" id="KW-1133">Transmembrane helix</keyword>
<dbReference type="PANTHER" id="PTHR30365">
    <property type="entry name" value="CYTOCHROME D UBIQUINOL OXIDASE"/>
    <property type="match status" value="1"/>
</dbReference>
<dbReference type="GO" id="GO:0046872">
    <property type="term" value="F:metal ion binding"/>
    <property type="evidence" value="ECO:0007669"/>
    <property type="project" value="UniProtKB-UniRule"/>
</dbReference>
<feature type="transmembrane region" description="Helical" evidence="12">
    <location>
        <begin position="54"/>
        <end position="71"/>
    </location>
</feature>
<organism evidence="13 14">
    <name type="scientific">Formosa sediminum</name>
    <dbReference type="NCBI Taxonomy" id="2594004"/>
    <lineage>
        <taxon>Bacteria</taxon>
        <taxon>Pseudomonadati</taxon>
        <taxon>Bacteroidota</taxon>
        <taxon>Flavobacteriia</taxon>
        <taxon>Flavobacteriales</taxon>
        <taxon>Flavobacteriaceae</taxon>
        <taxon>Formosa</taxon>
    </lineage>
</organism>
<feature type="transmembrane region" description="Helical" evidence="12">
    <location>
        <begin position="324"/>
        <end position="345"/>
    </location>
</feature>
<comment type="similarity">
    <text evidence="2 12">Belongs to the cytochrome ubiquinol oxidase subunit 1 family.</text>
</comment>
<dbReference type="Pfam" id="PF01654">
    <property type="entry name" value="Cyt_bd_oxida_I"/>
    <property type="match status" value="1"/>
</dbReference>
<keyword evidence="14" id="KW-1185">Reference proteome</keyword>
<evidence type="ECO:0000256" key="6">
    <source>
        <dbReference type="ARBA" id="ARBA00022692"/>
    </source>
</evidence>
<keyword evidence="8 12" id="KW-0249">Electron transport</keyword>
<dbReference type="InterPro" id="IPR002585">
    <property type="entry name" value="Cyt-d_ubiquinol_oxidase_su_1"/>
</dbReference>
<evidence type="ECO:0000256" key="8">
    <source>
        <dbReference type="ARBA" id="ARBA00022982"/>
    </source>
</evidence>
<protein>
    <submittedName>
        <fullName evidence="13">Cytochrome ubiquinol oxidase subunit I</fullName>
    </submittedName>
</protein>
<gene>
    <name evidence="13" type="ORF">FNB79_11700</name>
</gene>
<dbReference type="GO" id="GO:0019646">
    <property type="term" value="P:aerobic electron transport chain"/>
    <property type="evidence" value="ECO:0007669"/>
    <property type="project" value="InterPro"/>
</dbReference>
<evidence type="ECO:0000256" key="1">
    <source>
        <dbReference type="ARBA" id="ARBA00004651"/>
    </source>
</evidence>
<evidence type="ECO:0000313" key="13">
    <source>
        <dbReference type="EMBL" id="QDO94600.1"/>
    </source>
</evidence>
<dbReference type="Proteomes" id="UP000319209">
    <property type="component" value="Chromosome"/>
</dbReference>
<name>A0A516GT90_9FLAO</name>
<accession>A0A516GT90</accession>
<dbReference type="RefSeq" id="WP_143381484.1">
    <property type="nucleotide sequence ID" value="NZ_CP041637.1"/>
</dbReference>
<evidence type="ECO:0000256" key="5">
    <source>
        <dbReference type="ARBA" id="ARBA00022617"/>
    </source>
</evidence>
<dbReference type="OrthoDB" id="9807042at2"/>
<keyword evidence="3 12" id="KW-0813">Transport</keyword>
<feature type="transmembrane region" description="Helical" evidence="12">
    <location>
        <begin position="12"/>
        <end position="34"/>
    </location>
</feature>
<dbReference type="AlphaFoldDB" id="A0A516GT90"/>
<dbReference type="GO" id="GO:0070069">
    <property type="term" value="C:cytochrome complex"/>
    <property type="evidence" value="ECO:0007669"/>
    <property type="project" value="UniProtKB-UniRule"/>
</dbReference>
<evidence type="ECO:0000256" key="9">
    <source>
        <dbReference type="ARBA" id="ARBA00022989"/>
    </source>
</evidence>
<reference evidence="13 14" key="1">
    <citation type="submission" date="2019-07" db="EMBL/GenBank/DDBJ databases">
        <title>Genome sequencing for Formosa sp. PS13.</title>
        <authorList>
            <person name="Park S.-J."/>
        </authorList>
    </citation>
    <scope>NUCLEOTIDE SEQUENCE [LARGE SCALE GENOMIC DNA]</scope>
    <source>
        <strain evidence="13 14">PS13</strain>
    </source>
</reference>